<feature type="domain" description="AB hydrolase-1" evidence="2">
    <location>
        <begin position="39"/>
        <end position="278"/>
    </location>
</feature>
<dbReference type="InterPro" id="IPR042099">
    <property type="entry name" value="ANL_N_sf"/>
</dbReference>
<feature type="domain" description="AMP-dependent synthetase/ligase" evidence="1">
    <location>
        <begin position="321"/>
        <end position="531"/>
    </location>
</feature>
<keyword evidence="3" id="KW-0378">Hydrolase</keyword>
<dbReference type="InterPro" id="IPR000873">
    <property type="entry name" value="AMP-dep_synth/lig_dom"/>
</dbReference>
<dbReference type="Proteomes" id="UP000524246">
    <property type="component" value="Unassembled WGS sequence"/>
</dbReference>
<dbReference type="InterPro" id="IPR029058">
    <property type="entry name" value="AB_hydrolase_fold"/>
</dbReference>
<dbReference type="GO" id="GO:0016787">
    <property type="term" value="F:hydrolase activity"/>
    <property type="evidence" value="ECO:0007669"/>
    <property type="project" value="UniProtKB-KW"/>
</dbReference>
<evidence type="ECO:0000313" key="4">
    <source>
        <dbReference type="Proteomes" id="UP000524246"/>
    </source>
</evidence>
<accession>A0A7X9FRP8</accession>
<dbReference type="Pfam" id="PF00561">
    <property type="entry name" value="Abhydrolase_1"/>
    <property type="match status" value="1"/>
</dbReference>
<dbReference type="InterPro" id="IPR050266">
    <property type="entry name" value="AB_hydrolase_sf"/>
</dbReference>
<evidence type="ECO:0000259" key="2">
    <source>
        <dbReference type="Pfam" id="PF00561"/>
    </source>
</evidence>
<protein>
    <submittedName>
        <fullName evidence="3">Alpha/beta fold hydrolase</fullName>
    </submittedName>
</protein>
<dbReference type="Pfam" id="PF00501">
    <property type="entry name" value="AMP-binding"/>
    <property type="match status" value="1"/>
</dbReference>
<organism evidence="3 4">
    <name type="scientific">SAR324 cluster bacterium</name>
    <dbReference type="NCBI Taxonomy" id="2024889"/>
    <lineage>
        <taxon>Bacteria</taxon>
        <taxon>Deltaproteobacteria</taxon>
        <taxon>SAR324 cluster</taxon>
    </lineage>
</organism>
<dbReference type="Gene3D" id="3.40.50.1820">
    <property type="entry name" value="alpha/beta hydrolase"/>
    <property type="match status" value="1"/>
</dbReference>
<proteinExistence type="predicted"/>
<dbReference type="PANTHER" id="PTHR43798">
    <property type="entry name" value="MONOACYLGLYCEROL LIPASE"/>
    <property type="match status" value="1"/>
</dbReference>
<name>A0A7X9FRP8_9DELT</name>
<dbReference type="Gene3D" id="3.40.50.12780">
    <property type="entry name" value="N-terminal domain of ligase-like"/>
    <property type="match status" value="1"/>
</dbReference>
<dbReference type="EMBL" id="JAAZON010000239">
    <property type="protein sequence ID" value="NMC62643.1"/>
    <property type="molecule type" value="Genomic_DNA"/>
</dbReference>
<sequence length="534" mass="59793">MLRISPEDKALLGRVLPFKSHYLEVAGYDMHYLDEGQGPVIVLLHGNPTWSFMFRGLIEVLKSEFRVIAPDYIGLGLSDRVHERSFRAIERTDQVEEFLDALKIDQFSLVMHDWGGSIGSMVAIRNPSRVEKLVYFNTTLTEIESLPELIKRATTPVVGKILTKYSTSFLRLLTEMGSSKRLSHEVKQAYLLPYRSTADRQAIWDFVADIPFNNEHPSHGDLVLLGEKLPLLEAKPVQIVWGLKDPCFHREMLSKVARHFPQAEVLELPEASHLLLEDAIEKVSRAVLGFLMKPVVKTPEAEILEKSLLGKTNALYKEFLEQSKAAPERQAVIVPAFSSERPSYSYTSYRELQETINQYRRGLHSLGLEKGSRVLMLVSPGVDFLALSYAVMAQGAVPVFVDPGVGREKLLQCMEDSRADGIVASLPAFALKLFRRDLFKTFKFQLAAVDWPLPFLTTLSYMKRFSTAPLEAISNDGTALIAFTSGATGSPKGVVFTNEMMSEQLAIFKDVFKLKAGNKNLSLLPVFSLFSAAC</sequence>
<dbReference type="GO" id="GO:0016020">
    <property type="term" value="C:membrane"/>
    <property type="evidence" value="ECO:0007669"/>
    <property type="project" value="TreeGrafter"/>
</dbReference>
<dbReference type="SUPFAM" id="SSF53474">
    <property type="entry name" value="alpha/beta-Hydrolases"/>
    <property type="match status" value="1"/>
</dbReference>
<comment type="caution">
    <text evidence="3">The sequence shown here is derived from an EMBL/GenBank/DDBJ whole genome shotgun (WGS) entry which is preliminary data.</text>
</comment>
<gene>
    <name evidence="3" type="ORF">GYA55_05675</name>
</gene>
<dbReference type="InterPro" id="IPR000073">
    <property type="entry name" value="AB_hydrolase_1"/>
</dbReference>
<dbReference type="PRINTS" id="PR00111">
    <property type="entry name" value="ABHYDROLASE"/>
</dbReference>
<dbReference type="AlphaFoldDB" id="A0A7X9FRP8"/>
<evidence type="ECO:0000259" key="1">
    <source>
        <dbReference type="Pfam" id="PF00501"/>
    </source>
</evidence>
<reference evidence="3 4" key="1">
    <citation type="journal article" date="2020" name="Biotechnol. Biofuels">
        <title>New insights from the biogas microbiome by comprehensive genome-resolved metagenomics of nearly 1600 species originating from multiple anaerobic digesters.</title>
        <authorList>
            <person name="Campanaro S."/>
            <person name="Treu L."/>
            <person name="Rodriguez-R L.M."/>
            <person name="Kovalovszki A."/>
            <person name="Ziels R.M."/>
            <person name="Maus I."/>
            <person name="Zhu X."/>
            <person name="Kougias P.G."/>
            <person name="Basile A."/>
            <person name="Luo G."/>
            <person name="Schluter A."/>
            <person name="Konstantinidis K.T."/>
            <person name="Angelidaki I."/>
        </authorList>
    </citation>
    <scope>NUCLEOTIDE SEQUENCE [LARGE SCALE GENOMIC DNA]</scope>
    <source>
        <strain evidence="3">AS27yjCOA_65</strain>
    </source>
</reference>
<evidence type="ECO:0000313" key="3">
    <source>
        <dbReference type="EMBL" id="NMC62643.1"/>
    </source>
</evidence>
<dbReference type="SUPFAM" id="SSF56801">
    <property type="entry name" value="Acetyl-CoA synthetase-like"/>
    <property type="match status" value="1"/>
</dbReference>
<dbReference type="PANTHER" id="PTHR43798:SF24">
    <property type="entry name" value="CIS-3-ALKYL-4-ALKYLOXETAN-2-ONE DECARBOXYLASE"/>
    <property type="match status" value="1"/>
</dbReference>